<evidence type="ECO:0000313" key="4">
    <source>
        <dbReference type="EMBL" id="VDD74015.1"/>
    </source>
</evidence>
<dbReference type="EMBL" id="UXSR01000001">
    <property type="protein sequence ID" value="VDD74015.1"/>
    <property type="molecule type" value="Genomic_DNA"/>
</dbReference>
<dbReference type="GO" id="GO:0006270">
    <property type="term" value="P:DNA replication initiation"/>
    <property type="evidence" value="ECO:0007669"/>
    <property type="project" value="TreeGrafter"/>
</dbReference>
<evidence type="ECO:0000256" key="1">
    <source>
        <dbReference type="ARBA" id="ARBA00022737"/>
    </source>
</evidence>
<feature type="domain" description="BRCT" evidence="3">
    <location>
        <begin position="811"/>
        <end position="922"/>
    </location>
</feature>
<dbReference type="STRING" id="53468.A0A0R3U118"/>
<dbReference type="GO" id="GO:0007095">
    <property type="term" value="P:mitotic G2 DNA damage checkpoint signaling"/>
    <property type="evidence" value="ECO:0007669"/>
    <property type="project" value="TreeGrafter"/>
</dbReference>
<protein>
    <recommendedName>
        <fullName evidence="3">BRCT domain-containing protein</fullName>
    </recommendedName>
</protein>
<reference evidence="4 5" key="1">
    <citation type="submission" date="2018-10" db="EMBL/GenBank/DDBJ databases">
        <authorList>
            <consortium name="Pathogen Informatics"/>
        </authorList>
    </citation>
    <scope>NUCLEOTIDE SEQUENCE [LARGE SCALE GENOMIC DNA]</scope>
</reference>
<gene>
    <name evidence="4" type="ORF">MCOS_LOCUS18</name>
</gene>
<feature type="compositionally biased region" description="Basic residues" evidence="2">
    <location>
        <begin position="985"/>
        <end position="994"/>
    </location>
</feature>
<dbReference type="CDD" id="cd17731">
    <property type="entry name" value="BRCT_TopBP1_rpt2_like"/>
    <property type="match status" value="1"/>
</dbReference>
<dbReference type="SUPFAM" id="SSF52113">
    <property type="entry name" value="BRCT domain"/>
    <property type="match status" value="6"/>
</dbReference>
<dbReference type="InterPro" id="IPR001357">
    <property type="entry name" value="BRCT_dom"/>
</dbReference>
<dbReference type="PROSITE" id="PS50172">
    <property type="entry name" value="BRCT"/>
    <property type="match status" value="5"/>
</dbReference>
<sequence length="1375" mass="149940">MSSETYLLYFIKDLVTPLQNVAFDAVSGYENLQPIWISGEEAVTKFQDHSPKNCCFIMGRFAGATYEHFKALGSSLYGPQVLLDYLREEKPLPNVSYPLFSTALRNAIVTVTSVTGLERERLFSSIEMLHGIASRDLTDDVNVIIAPKVGSKKYIVGASRGLHILTPDWIDEAWKLSETVDPIDMLQHSFILKFKLPIFAQLVICVSGLSLEERKEVAKIVSSNGGLYSGEMKIGITTHLVVKSAGGVKYNFAKKWKVRIVSVRWLTDSVNKGYALDESDYPVKEDNQQLLKCQFSTPTSSSSVNGPSVLGDISAITDSNCLKLDETRFSLKDLTNNGLPKRSAPEQTYLCGCVIFLYGCNSSESTKLSAIIQSGGGVLCANASDKVTESLTHVVLGADSQTVPPPDIEPGVFYVTSEWLESCNQQRKRVPESEFEAPFLLKTHATNEHASVEKPTESQVDTEEIRLINQYFENGGLNDVDDFISIDRNPEGSAGAMKVVTPKSSSIEEVTPLDVGLFSRLRFKPSPNFSLTANPSLSELISTDGGTLINDSAAAADYQICPYVMRQEVSSSMITVYWINSCVAAKTLLISELDTQIGFHPVYIPASARLPLEGCVISLSGYVGNDRTFLTEFARALGATVQECFLRKPVPSRNLAASTHLVAAKPDGRKFPASIQWGLPAVSCSWLYACATSGRRVSEKDHPVQEDDPMNPQDWSHISLPEKTQRPSLTFKSTPVGQSPGRKSAIGQLKTPAWVGASKQVETPSARSSDAFHVSPPLSEQVSRCLKTALSKTNMLPKRNLAETDFCEPTKNSGILVGVVACVAKSLSERQVELNNILKQLGGDFRWNFDSNVCTHMIACPSASMLTTASPMPPARHSTVPNPLAPDVQSALEHPRIRVVLPEWVYECQRQGKRLPEKDFAFQTDSGTTDASVKPPSPLQSTKSSLLGDVARRLESVMGSKAQQFTDEYGFGLGCGGDVIAKTPLSHRRSHRAPRPAPSVESGLSDISPSALANPPVEYALPGQALQVRWQYEDNINIKPEVPPPCPVNTTSNGPVQPPPASENLIAGRASAGTVPQRTADPKRLRVFSLSGVNQDERVRYQAIISELGGDLDPGMSIGEATTHLIIHAPSKSSTRSIIDYQGAVALTCVRLCVGRCEKFLMCMASGKWILHKSYLDACATASTWLQEDAYEWGGPGTEPLLVQLSPAQNRSAPPGTLSPAQLRDLARAARYWRLAGGEAFADWRVIFGPGCDRETSFRRIIEIGGGKVSCLVSFRRPYWSQYACARIVLANSPPYPPADQVTHAFTKRRSSSSRSSAPPPPLPPGYEWLRVEFLCAHLTGRGSECRAEYLIKEADDAEVADAAPAAKRSRVAAR</sequence>
<keyword evidence="1" id="KW-0677">Repeat</keyword>
<feature type="domain" description="BRCT" evidence="3">
    <location>
        <begin position="194"/>
        <end position="283"/>
    </location>
</feature>
<accession>A0A0R3U118</accession>
<dbReference type="PANTHER" id="PTHR13561:SF20">
    <property type="entry name" value="DNA TOPOISOMERASE 2-BINDING PROTEIN 1"/>
    <property type="match status" value="1"/>
</dbReference>
<feature type="region of interest" description="Disordered" evidence="2">
    <location>
        <begin position="985"/>
        <end position="1005"/>
    </location>
</feature>
<dbReference type="InterPro" id="IPR059215">
    <property type="entry name" value="BRCT2_TopBP1-like"/>
</dbReference>
<feature type="compositionally biased region" description="Polar residues" evidence="2">
    <location>
        <begin position="726"/>
        <end position="737"/>
    </location>
</feature>
<dbReference type="OrthoDB" id="251770at2759"/>
<evidence type="ECO:0000259" key="3">
    <source>
        <dbReference type="PROSITE" id="PS50172"/>
    </source>
</evidence>
<dbReference type="Pfam" id="PF12738">
    <property type="entry name" value="PTCB-BRCT"/>
    <property type="match status" value="1"/>
</dbReference>
<organism evidence="4 5">
    <name type="scientific">Mesocestoides corti</name>
    <name type="common">Flatworm</name>
    <dbReference type="NCBI Taxonomy" id="53468"/>
    <lineage>
        <taxon>Eukaryota</taxon>
        <taxon>Metazoa</taxon>
        <taxon>Spiralia</taxon>
        <taxon>Lophotrochozoa</taxon>
        <taxon>Platyhelminthes</taxon>
        <taxon>Cestoda</taxon>
        <taxon>Eucestoda</taxon>
        <taxon>Cyclophyllidea</taxon>
        <taxon>Mesocestoididae</taxon>
        <taxon>Mesocestoides</taxon>
    </lineage>
</organism>
<evidence type="ECO:0000256" key="2">
    <source>
        <dbReference type="SAM" id="MobiDB-lite"/>
    </source>
</evidence>
<dbReference type="PANTHER" id="PTHR13561">
    <property type="entry name" value="DNA REPLICATION REGULATOR DPB11-RELATED"/>
    <property type="match status" value="1"/>
</dbReference>
<feature type="domain" description="BRCT" evidence="3">
    <location>
        <begin position="345"/>
        <end position="437"/>
    </location>
</feature>
<dbReference type="GO" id="GO:0033314">
    <property type="term" value="P:mitotic DNA replication checkpoint signaling"/>
    <property type="evidence" value="ECO:0007669"/>
    <property type="project" value="TreeGrafter"/>
</dbReference>
<keyword evidence="5" id="KW-1185">Reference proteome</keyword>
<dbReference type="Pfam" id="PF00533">
    <property type="entry name" value="BRCT"/>
    <property type="match status" value="3"/>
</dbReference>
<dbReference type="FunFam" id="3.40.50.10190:FF:000010">
    <property type="entry name" value="DNA topoisomerase II binding protein 1"/>
    <property type="match status" value="1"/>
</dbReference>
<feature type="domain" description="BRCT" evidence="3">
    <location>
        <begin position="99"/>
        <end position="187"/>
    </location>
</feature>
<dbReference type="Proteomes" id="UP000267029">
    <property type="component" value="Unassembled WGS sequence"/>
</dbReference>
<proteinExistence type="predicted"/>
<dbReference type="CDD" id="cd17738">
    <property type="entry name" value="BRCT_TopBP1_rpt7"/>
    <property type="match status" value="1"/>
</dbReference>
<feature type="domain" description="BRCT" evidence="3">
    <location>
        <begin position="607"/>
        <end position="704"/>
    </location>
</feature>
<evidence type="ECO:0000313" key="5">
    <source>
        <dbReference type="Proteomes" id="UP000267029"/>
    </source>
</evidence>
<name>A0A0R3U118_MESCO</name>
<feature type="region of interest" description="Disordered" evidence="2">
    <location>
        <begin position="917"/>
        <end position="946"/>
    </location>
</feature>
<dbReference type="InterPro" id="IPR036420">
    <property type="entry name" value="BRCT_dom_sf"/>
</dbReference>
<dbReference type="SMART" id="SM00292">
    <property type="entry name" value="BRCT"/>
    <property type="match status" value="6"/>
</dbReference>
<feature type="region of interest" description="Disordered" evidence="2">
    <location>
        <begin position="699"/>
        <end position="744"/>
    </location>
</feature>
<dbReference type="Gene3D" id="3.40.50.10190">
    <property type="entry name" value="BRCT domain"/>
    <property type="match status" value="9"/>
</dbReference>